<organism evidence="1 2">
    <name type="scientific">Nesidiocoris tenuis</name>
    <dbReference type="NCBI Taxonomy" id="355587"/>
    <lineage>
        <taxon>Eukaryota</taxon>
        <taxon>Metazoa</taxon>
        <taxon>Ecdysozoa</taxon>
        <taxon>Arthropoda</taxon>
        <taxon>Hexapoda</taxon>
        <taxon>Insecta</taxon>
        <taxon>Pterygota</taxon>
        <taxon>Neoptera</taxon>
        <taxon>Paraneoptera</taxon>
        <taxon>Hemiptera</taxon>
        <taxon>Heteroptera</taxon>
        <taxon>Panheteroptera</taxon>
        <taxon>Cimicomorpha</taxon>
        <taxon>Miridae</taxon>
        <taxon>Dicyphina</taxon>
        <taxon>Nesidiocoris</taxon>
    </lineage>
</organism>
<name>A0A6H5G7J4_9HEMI</name>
<evidence type="ECO:0000313" key="2">
    <source>
        <dbReference type="Proteomes" id="UP000479000"/>
    </source>
</evidence>
<gene>
    <name evidence="1" type="ORF">NTEN_LOCUS5074</name>
</gene>
<evidence type="ECO:0000313" key="1">
    <source>
        <dbReference type="EMBL" id="CAA9998791.1"/>
    </source>
</evidence>
<proteinExistence type="predicted"/>
<dbReference type="Proteomes" id="UP000479000">
    <property type="component" value="Unassembled WGS sequence"/>
</dbReference>
<accession>A0A6H5G7J4</accession>
<reference evidence="1 2" key="1">
    <citation type="submission" date="2020-02" db="EMBL/GenBank/DDBJ databases">
        <authorList>
            <person name="Ferguson B K."/>
        </authorList>
    </citation>
    <scope>NUCLEOTIDE SEQUENCE [LARGE SCALE GENOMIC DNA]</scope>
</reference>
<protein>
    <submittedName>
        <fullName evidence="1">Uncharacterized protein</fullName>
    </submittedName>
</protein>
<dbReference type="EMBL" id="CADCXU010007339">
    <property type="protein sequence ID" value="CAA9998791.1"/>
    <property type="molecule type" value="Genomic_DNA"/>
</dbReference>
<keyword evidence="2" id="KW-1185">Reference proteome</keyword>
<dbReference type="AlphaFoldDB" id="A0A6H5G7J4"/>
<sequence length="202" mass="23629">MKIANSRATGAPTVAALRAASIRTGRRIPATFSNAIFAISKRTRSSASTSIWSRMPVGCRGFPSSSVRLPFRKSLKRLRKQGVTSINNPLLKSDKRLLKWHRRLLKWRRWLLKCCKRPPNFNTFPRERHIWRPKRLLNYRFWHRFRSTRISPTSAPHCPNSIGWDSETRIFTKGPFVLSKFNRPSVDFDLWFMNLAAKMNNF</sequence>